<name>A0A0L0EMW4_9GAMM</name>
<evidence type="ECO:0000313" key="3">
    <source>
        <dbReference type="Proteomes" id="UP000036850"/>
    </source>
</evidence>
<evidence type="ECO:0000256" key="1">
    <source>
        <dbReference type="SAM" id="Phobius"/>
    </source>
</evidence>
<comment type="caution">
    <text evidence="2">The sequence shown here is derived from an EMBL/GenBank/DDBJ whole genome shotgun (WGS) entry which is preliminary data.</text>
</comment>
<proteinExistence type="predicted"/>
<keyword evidence="1" id="KW-0812">Transmembrane</keyword>
<organism evidence="2 3">
    <name type="scientific">Pseudoalteromonas rubra</name>
    <dbReference type="NCBI Taxonomy" id="43658"/>
    <lineage>
        <taxon>Bacteria</taxon>
        <taxon>Pseudomonadati</taxon>
        <taxon>Pseudomonadota</taxon>
        <taxon>Gammaproteobacteria</taxon>
        <taxon>Alteromonadales</taxon>
        <taxon>Pseudoalteromonadaceae</taxon>
        <taxon>Pseudoalteromonas</taxon>
    </lineage>
</organism>
<feature type="transmembrane region" description="Helical" evidence="1">
    <location>
        <begin position="6"/>
        <end position="25"/>
    </location>
</feature>
<gene>
    <name evidence="2" type="ORF">AC626_21440</name>
</gene>
<protein>
    <submittedName>
        <fullName evidence="2">Uncharacterized protein</fullName>
    </submittedName>
</protein>
<evidence type="ECO:0000313" key="2">
    <source>
        <dbReference type="EMBL" id="KNC65710.1"/>
    </source>
</evidence>
<dbReference type="EMBL" id="LFZX01000239">
    <property type="protein sequence ID" value="KNC65710.1"/>
    <property type="molecule type" value="Genomic_DNA"/>
</dbReference>
<accession>A0A0L0EMW4</accession>
<keyword evidence="1" id="KW-1133">Transmembrane helix</keyword>
<feature type="non-terminal residue" evidence="2">
    <location>
        <position position="82"/>
    </location>
</feature>
<reference evidence="3" key="1">
    <citation type="submission" date="2015-07" db="EMBL/GenBank/DDBJ databases">
        <title>Draft genome sequence of a Pseudoalteromonas rubra strain, OCN096, isolated from Kaneohe Bay, Oahu, Hawaii.</title>
        <authorList>
            <person name="Beurmann S."/>
            <person name="Ushijima B."/>
            <person name="Belcaid M."/>
            <person name="Callahan S.M."/>
            <person name="Aeby G.S."/>
        </authorList>
    </citation>
    <scope>NUCLEOTIDE SEQUENCE [LARGE SCALE GENOMIC DNA]</scope>
    <source>
        <strain evidence="3">OCN096</strain>
    </source>
</reference>
<dbReference type="Gene3D" id="3.30.450.20">
    <property type="entry name" value="PAS domain"/>
    <property type="match status" value="1"/>
</dbReference>
<dbReference type="AlphaFoldDB" id="A0A0L0EMW4"/>
<sequence>MQNHSSTLLVLVGFVTAATLLYLVILNRRTKHSLRALRHSEQRLKSTVEGSGDTLWDWNIRSGEITRINDKFMLDTTPGTHL</sequence>
<dbReference type="Proteomes" id="UP000036850">
    <property type="component" value="Unassembled WGS sequence"/>
</dbReference>
<keyword evidence="1" id="KW-0472">Membrane</keyword>